<dbReference type="InterPro" id="IPR006128">
    <property type="entry name" value="Lipoprotein_PsaA-like"/>
</dbReference>
<organism evidence="8 9">
    <name type="scientific">Rippkaea orientalis (strain PCC 8801 / RF-1)</name>
    <name type="common">Cyanothece sp. (strain PCC 8801)</name>
    <dbReference type="NCBI Taxonomy" id="41431"/>
    <lineage>
        <taxon>Bacteria</taxon>
        <taxon>Bacillati</taxon>
        <taxon>Cyanobacteriota</taxon>
        <taxon>Cyanophyceae</taxon>
        <taxon>Oscillatoriophycideae</taxon>
        <taxon>Chroococcales</taxon>
        <taxon>Aphanothecaceae</taxon>
        <taxon>Rippkaea</taxon>
        <taxon>Rippkaea orientalis</taxon>
    </lineage>
</organism>
<feature type="signal peptide" evidence="7">
    <location>
        <begin position="1"/>
        <end position="24"/>
    </location>
</feature>
<dbReference type="PANTHER" id="PTHR42953:SF1">
    <property type="entry name" value="METAL-BINDING PROTEIN HI_0362-RELATED"/>
    <property type="match status" value="1"/>
</dbReference>
<dbReference type="GO" id="GO:0007155">
    <property type="term" value="P:cell adhesion"/>
    <property type="evidence" value="ECO:0007669"/>
    <property type="project" value="InterPro"/>
</dbReference>
<dbReference type="AlphaFoldDB" id="B7JYI5"/>
<keyword evidence="9" id="KW-1185">Reference proteome</keyword>
<dbReference type="InterPro" id="IPR006127">
    <property type="entry name" value="ZnuA-like"/>
</dbReference>
<dbReference type="Proteomes" id="UP000008204">
    <property type="component" value="Chromosome"/>
</dbReference>
<sequence>MLSPFTLRSKLIACALMMGLVSCATPEPQGSNAATEKEDNLPLVVATSSILCDLTQQLAQETIQLKCLVGAGVDPHVYQPTPEDRQAIDAAQLILYGGYNFDASLIKLIKASNNSAPKIAVHEQAVPNPLMGKEHDHGEEEEHSHKASEKVADPHIWHDAKNGIKMVEVIAQQLKNLQPNQSKKYQNNQEKIATELTLIDRWIKEQITTIPAEKRKLVTTHDALGYYVNAYDLEFEGALEGFSTEESPTAARVSELVKEIKKTKVPTIFAESSINPKLMTTVAKEANVKVSEANLYTDGLGESGTRADTYQKMLIENTQTIVTGLGGNYQSFQPN</sequence>
<evidence type="ECO:0000256" key="4">
    <source>
        <dbReference type="ARBA" id="ARBA00022729"/>
    </source>
</evidence>
<dbReference type="InterPro" id="IPR006129">
    <property type="entry name" value="AdhesinB"/>
</dbReference>
<gene>
    <name evidence="8" type="ordered locus">PCC8801_0773</name>
</gene>
<evidence type="ECO:0000256" key="2">
    <source>
        <dbReference type="ARBA" id="ARBA00022448"/>
    </source>
</evidence>
<dbReference type="GO" id="GO:0030313">
    <property type="term" value="C:cell envelope"/>
    <property type="evidence" value="ECO:0007669"/>
    <property type="project" value="UniProtKB-SubCell"/>
</dbReference>
<dbReference type="KEGG" id="cyp:PCC8801_0773"/>
<proteinExistence type="inferred from homology"/>
<dbReference type="OrthoDB" id="9793396at2"/>
<dbReference type="eggNOG" id="COG0803">
    <property type="taxonomic scope" value="Bacteria"/>
</dbReference>
<accession>B7JYI5</accession>
<dbReference type="RefSeq" id="WP_012594131.1">
    <property type="nucleotide sequence ID" value="NC_011726.1"/>
</dbReference>
<dbReference type="GO" id="GO:0046872">
    <property type="term" value="F:metal ion binding"/>
    <property type="evidence" value="ECO:0007669"/>
    <property type="project" value="UniProtKB-KW"/>
</dbReference>
<keyword evidence="3" id="KW-0479">Metal-binding</keyword>
<dbReference type="HOGENOM" id="CLU_016838_1_1_3"/>
<feature type="chain" id="PRO_5002858232" evidence="7">
    <location>
        <begin position="25"/>
        <end position="335"/>
    </location>
</feature>
<feature type="region of interest" description="Disordered" evidence="6">
    <location>
        <begin position="130"/>
        <end position="151"/>
    </location>
</feature>
<evidence type="ECO:0000313" key="8">
    <source>
        <dbReference type="EMBL" id="ACK64855.1"/>
    </source>
</evidence>
<name>B7JYI5_RIPO1</name>
<comment type="subcellular location">
    <subcellularLocation>
        <location evidence="1">Cell envelope</location>
    </subcellularLocation>
</comment>
<dbReference type="InterPro" id="IPR050492">
    <property type="entry name" value="Bact_metal-bind_prot9"/>
</dbReference>
<dbReference type="PANTHER" id="PTHR42953">
    <property type="entry name" value="HIGH-AFFINITY ZINC UPTAKE SYSTEM PROTEIN ZNUA-RELATED"/>
    <property type="match status" value="1"/>
</dbReference>
<evidence type="ECO:0000313" key="9">
    <source>
        <dbReference type="Proteomes" id="UP000008204"/>
    </source>
</evidence>
<dbReference type="PRINTS" id="PR00691">
    <property type="entry name" value="ADHESINB"/>
</dbReference>
<evidence type="ECO:0000256" key="1">
    <source>
        <dbReference type="ARBA" id="ARBA00004196"/>
    </source>
</evidence>
<keyword evidence="2 5" id="KW-0813">Transport</keyword>
<keyword evidence="4 7" id="KW-0732">Signal</keyword>
<feature type="compositionally biased region" description="Basic and acidic residues" evidence="6">
    <location>
        <begin position="132"/>
        <end position="151"/>
    </location>
</feature>
<dbReference type="PRINTS" id="PR00690">
    <property type="entry name" value="ADHESNFAMILY"/>
</dbReference>
<reference evidence="9" key="1">
    <citation type="journal article" date="2011" name="MBio">
        <title>Novel metabolic attributes of the genus Cyanothece, comprising a group of unicellular nitrogen-fixing Cyanobacteria.</title>
        <authorList>
            <person name="Bandyopadhyay A."/>
            <person name="Elvitigala T."/>
            <person name="Welsh E."/>
            <person name="Stockel J."/>
            <person name="Liberton M."/>
            <person name="Min H."/>
            <person name="Sherman L.A."/>
            <person name="Pakrasi H.B."/>
        </authorList>
    </citation>
    <scope>NUCLEOTIDE SEQUENCE [LARGE SCALE GENOMIC DNA]</scope>
    <source>
        <strain evidence="9">PCC 8801</strain>
    </source>
</reference>
<evidence type="ECO:0000256" key="3">
    <source>
        <dbReference type="ARBA" id="ARBA00022723"/>
    </source>
</evidence>
<protein>
    <submittedName>
        <fullName evidence="8">Periplasmic solute binding protein</fullName>
    </submittedName>
</protein>
<dbReference type="STRING" id="41431.PCC8801_0773"/>
<evidence type="ECO:0000256" key="5">
    <source>
        <dbReference type="RuleBase" id="RU003512"/>
    </source>
</evidence>
<dbReference type="GO" id="GO:0030001">
    <property type="term" value="P:metal ion transport"/>
    <property type="evidence" value="ECO:0007669"/>
    <property type="project" value="InterPro"/>
</dbReference>
<evidence type="ECO:0000256" key="6">
    <source>
        <dbReference type="SAM" id="MobiDB-lite"/>
    </source>
</evidence>
<dbReference type="SUPFAM" id="SSF53807">
    <property type="entry name" value="Helical backbone' metal receptor"/>
    <property type="match status" value="1"/>
</dbReference>
<comment type="similarity">
    <text evidence="5">Belongs to the bacterial solute-binding protein 9 family.</text>
</comment>
<dbReference type="Gene3D" id="3.40.50.1980">
    <property type="entry name" value="Nitrogenase molybdenum iron protein domain"/>
    <property type="match status" value="2"/>
</dbReference>
<evidence type="ECO:0000256" key="7">
    <source>
        <dbReference type="SAM" id="SignalP"/>
    </source>
</evidence>
<dbReference type="EMBL" id="CP001287">
    <property type="protein sequence ID" value="ACK64855.1"/>
    <property type="molecule type" value="Genomic_DNA"/>
</dbReference>
<dbReference type="Pfam" id="PF01297">
    <property type="entry name" value="ZnuA"/>
    <property type="match status" value="1"/>
</dbReference>